<evidence type="ECO:0000256" key="15">
    <source>
        <dbReference type="ARBA" id="ARBA00044899"/>
    </source>
</evidence>
<comment type="caution">
    <text evidence="27">The sequence shown here is derived from an EMBL/GenBank/DDBJ whole genome shotgun (WGS) entry which is preliminary data.</text>
</comment>
<feature type="transmembrane region" description="Helical" evidence="25">
    <location>
        <begin position="93"/>
        <end position="113"/>
    </location>
</feature>
<dbReference type="GO" id="GO:0022857">
    <property type="term" value="F:transmembrane transporter activity"/>
    <property type="evidence" value="ECO:0007669"/>
    <property type="project" value="InterPro"/>
</dbReference>
<comment type="catalytic activity">
    <reaction evidence="16">
        <text>L-lysyl-L-lysine(out) = L-lysyl-L-lysine(in)</text>
        <dbReference type="Rhea" id="RHEA:79403"/>
        <dbReference type="ChEBI" id="CHEBI:229956"/>
    </reaction>
</comment>
<comment type="subunit">
    <text evidence="24">Homodimer. Interacts with lysosomal protein GLMP (via lumenal domain); the interaction starts while both proteins are still in the endoplasmic reticulum and is required for stabilization of MFSD1 in lysosomes but has no direct effect on its targeting to lysosomes or transporter activity.</text>
</comment>
<feature type="transmembrane region" description="Helical" evidence="25">
    <location>
        <begin position="209"/>
        <end position="229"/>
    </location>
</feature>
<evidence type="ECO:0000256" key="2">
    <source>
        <dbReference type="ARBA" id="ARBA00008335"/>
    </source>
</evidence>
<comment type="similarity">
    <text evidence="2">Belongs to the major facilitator superfamily.</text>
</comment>
<dbReference type="GO" id="GO:0005765">
    <property type="term" value="C:lysosomal membrane"/>
    <property type="evidence" value="ECO:0007669"/>
    <property type="project" value="UniProtKB-SubCell"/>
</dbReference>
<gene>
    <name evidence="27" type="ORF">HMPREF0658_1815</name>
</gene>
<evidence type="ECO:0000256" key="12">
    <source>
        <dbReference type="ARBA" id="ARBA00044891"/>
    </source>
</evidence>
<keyword evidence="7" id="KW-0458">Lysosome</keyword>
<evidence type="ECO:0000256" key="25">
    <source>
        <dbReference type="SAM" id="Phobius"/>
    </source>
</evidence>
<accession>E0NUG1</accession>
<dbReference type="eggNOG" id="COG2223">
    <property type="taxonomic scope" value="Bacteria"/>
</dbReference>
<dbReference type="Proteomes" id="UP000004394">
    <property type="component" value="Unassembled WGS sequence"/>
</dbReference>
<comment type="catalytic activity">
    <reaction evidence="17">
        <text>L-arginyl-glycine(out) = L-arginyl-glycine(in)</text>
        <dbReference type="Rhea" id="RHEA:79391"/>
        <dbReference type="ChEBI" id="CHEBI:229955"/>
    </reaction>
</comment>
<feature type="transmembrane region" description="Helical" evidence="25">
    <location>
        <begin position="359"/>
        <end position="383"/>
    </location>
</feature>
<feature type="transmembrane region" description="Helical" evidence="25">
    <location>
        <begin position="174"/>
        <end position="197"/>
    </location>
</feature>
<evidence type="ECO:0000256" key="17">
    <source>
        <dbReference type="ARBA" id="ARBA00044903"/>
    </source>
</evidence>
<evidence type="ECO:0000256" key="7">
    <source>
        <dbReference type="ARBA" id="ARBA00023228"/>
    </source>
</evidence>
<evidence type="ECO:0000256" key="20">
    <source>
        <dbReference type="ARBA" id="ARBA00044924"/>
    </source>
</evidence>
<feature type="transmembrane region" description="Helical" evidence="25">
    <location>
        <begin position="262"/>
        <end position="283"/>
    </location>
</feature>
<keyword evidence="4 25" id="KW-0812">Transmembrane</keyword>
<dbReference type="Gene3D" id="1.20.1250.20">
    <property type="entry name" value="MFS general substrate transporter like domains"/>
    <property type="match status" value="2"/>
</dbReference>
<comment type="catalytic activity">
    <reaction evidence="15">
        <text>L-arginyl-L-alpha-amino acid(out) = L-arginyl-L-alpha-amino acid(in)</text>
        <dbReference type="Rhea" id="RHEA:79371"/>
        <dbReference type="ChEBI" id="CHEBI:84315"/>
    </reaction>
</comment>
<dbReference type="PANTHER" id="PTHR23512:SF3">
    <property type="entry name" value="MAJOR FACILITATOR SUPERFAMILY DOMAIN-CONTAINING PROTEIN 1"/>
    <property type="match status" value="1"/>
</dbReference>
<comment type="subcellular location">
    <subcellularLocation>
        <location evidence="1">Lysosome membrane</location>
        <topology evidence="1">Multi-pass membrane protein</topology>
    </subcellularLocation>
</comment>
<keyword evidence="5 25" id="KW-1133">Transmembrane helix</keyword>
<dbReference type="PANTHER" id="PTHR23512">
    <property type="entry name" value="MAJOR FACILITATOR SUPERFAMILY DOMAIN-CONTAINING PROTEIN 1"/>
    <property type="match status" value="1"/>
</dbReference>
<dbReference type="STRING" id="862515.HMPREF0658_1815"/>
<evidence type="ECO:0000256" key="23">
    <source>
        <dbReference type="ARBA" id="ARBA00045709"/>
    </source>
</evidence>
<organism evidence="27 28">
    <name type="scientific">Hoylesella marshii DSM 16973 = JCM 13450</name>
    <dbReference type="NCBI Taxonomy" id="862515"/>
    <lineage>
        <taxon>Bacteria</taxon>
        <taxon>Pseudomonadati</taxon>
        <taxon>Bacteroidota</taxon>
        <taxon>Bacteroidia</taxon>
        <taxon>Bacteroidales</taxon>
        <taxon>Prevotellaceae</taxon>
        <taxon>Hoylesella</taxon>
    </lineage>
</organism>
<dbReference type="SUPFAM" id="SSF103473">
    <property type="entry name" value="MFS general substrate transporter"/>
    <property type="match status" value="1"/>
</dbReference>
<comment type="catalytic activity">
    <reaction evidence="19">
        <text>L-alanyl-L-lysine(out) = L-alanyl-L-lysine(in)</text>
        <dbReference type="Rhea" id="RHEA:79415"/>
        <dbReference type="ChEBI" id="CHEBI:192470"/>
    </reaction>
</comment>
<protein>
    <recommendedName>
        <fullName evidence="21">Lysosomal dipeptide transporter MFSD1</fullName>
    </recommendedName>
    <alternativeName>
        <fullName evidence="22">Major facilitator superfamily domain-containing protein 1</fullName>
    </alternativeName>
</protein>
<comment type="catalytic activity">
    <reaction evidence="11">
        <text>L-alpha-aminoacyl-L-histidine(out) = L-alpha-aminoacyl-L-histidine(in)</text>
        <dbReference type="Rhea" id="RHEA:79375"/>
        <dbReference type="ChEBI" id="CHEBI:229967"/>
    </reaction>
</comment>
<name>E0NUG1_9BACT</name>
<comment type="catalytic activity">
    <reaction evidence="12">
        <text>L-lysyl-L-alpha-amino acid(out) = L-lysyl-L-alpha-amino acid(in)</text>
        <dbReference type="Rhea" id="RHEA:79387"/>
        <dbReference type="ChEBI" id="CHEBI:229965"/>
    </reaction>
</comment>
<keyword evidence="28" id="KW-1185">Reference proteome</keyword>
<dbReference type="InterPro" id="IPR020846">
    <property type="entry name" value="MFS_dom"/>
</dbReference>
<evidence type="ECO:0000256" key="6">
    <source>
        <dbReference type="ARBA" id="ARBA00023136"/>
    </source>
</evidence>
<evidence type="ECO:0000313" key="27">
    <source>
        <dbReference type="EMBL" id="EFM01252.1"/>
    </source>
</evidence>
<dbReference type="RefSeq" id="WP_006950117.1">
    <property type="nucleotide sequence ID" value="NZ_GL397214.1"/>
</dbReference>
<comment type="function">
    <text evidence="23">Lysosomal dipeptide uniporter that selectively exports lysine, arginine or histidine-containing dipeptides with a net positive charge from the lysosome lumen into the cytosol. Could play a role in a specific type of protein O-glycosylation indirectly regulating macrophages migration and tissue invasion. Also essential for liver homeostasis.</text>
</comment>
<evidence type="ECO:0000256" key="10">
    <source>
        <dbReference type="ARBA" id="ARBA00044881"/>
    </source>
</evidence>
<comment type="catalytic activity">
    <reaction evidence="9">
        <text>L-histidyl-glycine(out) = L-histidyl-glycine(in)</text>
        <dbReference type="Rhea" id="RHEA:79395"/>
        <dbReference type="ChEBI" id="CHEBI:229957"/>
    </reaction>
</comment>
<feature type="transmembrane region" description="Helical" evidence="25">
    <location>
        <begin position="438"/>
        <end position="458"/>
    </location>
</feature>
<evidence type="ECO:0000256" key="8">
    <source>
        <dbReference type="ARBA" id="ARBA00044876"/>
    </source>
</evidence>
<evidence type="ECO:0000256" key="18">
    <source>
        <dbReference type="ARBA" id="ARBA00044912"/>
    </source>
</evidence>
<evidence type="ECO:0000256" key="24">
    <source>
        <dbReference type="ARBA" id="ARBA00046376"/>
    </source>
</evidence>
<dbReference type="PROSITE" id="PS50850">
    <property type="entry name" value="MFS"/>
    <property type="match status" value="1"/>
</dbReference>
<feature type="transmembrane region" description="Helical" evidence="25">
    <location>
        <begin position="16"/>
        <end position="35"/>
    </location>
</feature>
<keyword evidence="6 25" id="KW-0472">Membrane</keyword>
<sequence>MMNPAWIKTKLNDSPVARWTVLFLVAYAMMMGYYVTYQMSPLEHLLESPVAEGGLGWSSTDYGFVSSAYGFINVFLFMLFIGGVILDKMGVRFTGILACSLMVLGVSILYYAIEYVPPTRLTVVDCPFLGFHHHAYKTQVLLSALGFSIFGVGDEMCGITTSKAMVKWFTGHELALAMGIQVAMARLGTGAAMTFSVSMTFGHRLSTPILVGTALLITGLLAYLVYCIMDVKLDKSVAHAPKKDTAKDATEEERFRLSDILLTLKSAGFWHITAISLLYYSAMSPFLNFATKLMISKYGIDEAYAGAIPAIIPFGSILLTPLFGTVYDRIGRGATLIIVGTSMLTTVHLMLSLPVYSGAFAVMLMIILGVAFSLVPGVMWPSVPKIIPLKRLGNAYSIIFFIQNIGLMVVRFIIGKVLDVDSHTLSDGRKIIDFTHAQWIFAAFGLGAVLFSISLKWLDARKNYGLERSNIRQTTAKS</sequence>
<feature type="transmembrane region" description="Helical" evidence="25">
    <location>
        <begin position="334"/>
        <end position="353"/>
    </location>
</feature>
<feature type="transmembrane region" description="Helical" evidence="25">
    <location>
        <begin position="395"/>
        <end position="418"/>
    </location>
</feature>
<keyword evidence="3" id="KW-0813">Transport</keyword>
<dbReference type="Pfam" id="PF07690">
    <property type="entry name" value="MFS_1"/>
    <property type="match status" value="1"/>
</dbReference>
<dbReference type="HOGENOM" id="CLU_024694_2_0_10"/>
<comment type="catalytic activity">
    <reaction evidence="20">
        <text>L-lysyl-glycine(out) = L-lysyl-glycine(in)</text>
        <dbReference type="Rhea" id="RHEA:79407"/>
        <dbReference type="ChEBI" id="CHEBI:191202"/>
    </reaction>
</comment>
<evidence type="ECO:0000256" key="21">
    <source>
        <dbReference type="ARBA" id="ARBA00044985"/>
    </source>
</evidence>
<feature type="transmembrane region" description="Helical" evidence="25">
    <location>
        <begin position="67"/>
        <end position="86"/>
    </location>
</feature>
<evidence type="ECO:0000259" key="26">
    <source>
        <dbReference type="PROSITE" id="PS50850"/>
    </source>
</evidence>
<evidence type="ECO:0000256" key="11">
    <source>
        <dbReference type="ARBA" id="ARBA00044884"/>
    </source>
</evidence>
<evidence type="ECO:0000256" key="5">
    <source>
        <dbReference type="ARBA" id="ARBA00022989"/>
    </source>
</evidence>
<evidence type="ECO:0000256" key="22">
    <source>
        <dbReference type="ARBA" id="ARBA00045018"/>
    </source>
</evidence>
<evidence type="ECO:0000256" key="3">
    <source>
        <dbReference type="ARBA" id="ARBA00022448"/>
    </source>
</evidence>
<dbReference type="InterPro" id="IPR036259">
    <property type="entry name" value="MFS_trans_sf"/>
</dbReference>
<dbReference type="EMBL" id="AEEI01000052">
    <property type="protein sequence ID" value="EFM01252.1"/>
    <property type="molecule type" value="Genomic_DNA"/>
</dbReference>
<evidence type="ECO:0000256" key="4">
    <source>
        <dbReference type="ARBA" id="ARBA00022692"/>
    </source>
</evidence>
<feature type="domain" description="Major facilitator superfamily (MFS) profile" evidence="26">
    <location>
        <begin position="260"/>
        <end position="478"/>
    </location>
</feature>
<evidence type="ECO:0000256" key="13">
    <source>
        <dbReference type="ARBA" id="ARBA00044893"/>
    </source>
</evidence>
<evidence type="ECO:0000256" key="14">
    <source>
        <dbReference type="ARBA" id="ARBA00044898"/>
    </source>
</evidence>
<evidence type="ECO:0000256" key="9">
    <source>
        <dbReference type="ARBA" id="ARBA00044878"/>
    </source>
</evidence>
<reference evidence="27" key="1">
    <citation type="submission" date="2010-07" db="EMBL/GenBank/DDBJ databases">
        <authorList>
            <person name="Muzny D."/>
            <person name="Qin X."/>
            <person name="Deng J."/>
            <person name="Jiang H."/>
            <person name="Liu Y."/>
            <person name="Qu J."/>
            <person name="Song X.-Z."/>
            <person name="Zhang L."/>
            <person name="Thornton R."/>
            <person name="Coyle M."/>
            <person name="Francisco L."/>
            <person name="Jackson L."/>
            <person name="Javaid M."/>
            <person name="Korchina V."/>
            <person name="Kovar C."/>
            <person name="Mata R."/>
            <person name="Mathew T."/>
            <person name="Ngo R."/>
            <person name="Nguyen L."/>
            <person name="Nguyen N."/>
            <person name="Okwuonu G."/>
            <person name="Ongeri F."/>
            <person name="Pham C."/>
            <person name="Simmons D."/>
            <person name="Wilczek-Boney K."/>
            <person name="Hale W."/>
            <person name="Jakkamsetti A."/>
            <person name="Pham P."/>
            <person name="Ruth R."/>
            <person name="San Lucas F."/>
            <person name="Warren J."/>
            <person name="Zhang J."/>
            <person name="Zhao Z."/>
            <person name="Zhou C."/>
            <person name="Zhu D."/>
            <person name="Lee S."/>
            <person name="Bess C."/>
            <person name="Blankenburg K."/>
            <person name="Forbes L."/>
            <person name="Fu Q."/>
            <person name="Gubbala S."/>
            <person name="Hirani K."/>
            <person name="Jayaseelan J.C."/>
            <person name="Lara F."/>
            <person name="Munidasa M."/>
            <person name="Palculict T."/>
            <person name="Patil S."/>
            <person name="Pu L.-L."/>
            <person name="Saada N."/>
            <person name="Tang L."/>
            <person name="Weissenberger G."/>
            <person name="Zhu Y."/>
            <person name="Hemphill L."/>
            <person name="Shang Y."/>
            <person name="Youmans B."/>
            <person name="Ayvaz T."/>
            <person name="Ross M."/>
            <person name="Santibanez J."/>
            <person name="Aqrawi P."/>
            <person name="Gross S."/>
            <person name="Joshi V."/>
            <person name="Fowler G."/>
            <person name="Nazareth L."/>
            <person name="Reid J."/>
            <person name="Worley K."/>
            <person name="Petrosino J."/>
            <person name="Highlander S."/>
            <person name="Gibbs R."/>
        </authorList>
    </citation>
    <scope>NUCLEOTIDE SEQUENCE [LARGE SCALE GENOMIC DNA]</scope>
    <source>
        <strain evidence="27">DSM 16973</strain>
    </source>
</reference>
<comment type="catalytic activity">
    <reaction evidence="18">
        <text>L-histidyl-L-alpha-amino acid(out) = L-histidyl-L-alpha-amino acid(in)</text>
        <dbReference type="Rhea" id="RHEA:79379"/>
        <dbReference type="ChEBI" id="CHEBI:229964"/>
    </reaction>
</comment>
<evidence type="ECO:0000256" key="1">
    <source>
        <dbReference type="ARBA" id="ARBA00004155"/>
    </source>
</evidence>
<feature type="transmembrane region" description="Helical" evidence="25">
    <location>
        <begin position="133"/>
        <end position="153"/>
    </location>
</feature>
<evidence type="ECO:0000313" key="28">
    <source>
        <dbReference type="Proteomes" id="UP000004394"/>
    </source>
</evidence>
<comment type="catalytic activity">
    <reaction evidence="14">
        <text>L-aspartyl-L-lysine(out) = L-aspartyl-L-lysine(in)</text>
        <dbReference type="Rhea" id="RHEA:79411"/>
        <dbReference type="ChEBI" id="CHEBI:229953"/>
    </reaction>
</comment>
<dbReference type="BioCyc" id="PMAR862515-HMP:GMOO-1841-MONOMER"/>
<comment type="catalytic activity">
    <reaction evidence="10">
        <text>L-alpha-aminoacyl-L-arginine(out) = L-alpha-aminoacyl-L-arginine(in)</text>
        <dbReference type="Rhea" id="RHEA:79367"/>
        <dbReference type="ChEBI" id="CHEBI:229968"/>
    </reaction>
</comment>
<evidence type="ECO:0000256" key="19">
    <source>
        <dbReference type="ARBA" id="ARBA00044919"/>
    </source>
</evidence>
<dbReference type="AlphaFoldDB" id="E0NUG1"/>
<evidence type="ECO:0000256" key="16">
    <source>
        <dbReference type="ARBA" id="ARBA00044900"/>
    </source>
</evidence>
<comment type="catalytic activity">
    <reaction evidence="13">
        <text>L-alpha-aminoacyl-L-lysine(out) = L-alpha-aminoacyl-L-lysine(in)</text>
        <dbReference type="Rhea" id="RHEA:79383"/>
        <dbReference type="ChEBI" id="CHEBI:229966"/>
    </reaction>
</comment>
<dbReference type="InterPro" id="IPR052187">
    <property type="entry name" value="MFSD1"/>
</dbReference>
<comment type="catalytic activity">
    <reaction evidence="8">
        <text>L-lysyl-L-alanine(out) = L-lysyl-L-alanine(in)</text>
        <dbReference type="Rhea" id="RHEA:79399"/>
        <dbReference type="ChEBI" id="CHEBI:229954"/>
    </reaction>
</comment>
<dbReference type="InterPro" id="IPR011701">
    <property type="entry name" value="MFS"/>
</dbReference>
<proteinExistence type="inferred from homology"/>
<feature type="transmembrane region" description="Helical" evidence="25">
    <location>
        <begin position="303"/>
        <end position="327"/>
    </location>
</feature>